<dbReference type="AlphaFoldDB" id="A0A1B2DXZ2"/>
<dbReference type="EMBL" id="CP016809">
    <property type="protein sequence ID" value="ANY72561.1"/>
    <property type="molecule type" value="Genomic_DNA"/>
</dbReference>
<dbReference type="PROSITE" id="PS51352">
    <property type="entry name" value="THIOREDOXIN_2"/>
    <property type="match status" value="1"/>
</dbReference>
<evidence type="ECO:0000256" key="2">
    <source>
        <dbReference type="ARBA" id="ARBA00020570"/>
    </source>
</evidence>
<evidence type="ECO:0000256" key="5">
    <source>
        <dbReference type="ARBA" id="ARBA00023157"/>
    </source>
</evidence>
<organism evidence="10">
    <name type="scientific">Paenibacillus ihbetae</name>
    <dbReference type="NCBI Taxonomy" id="1870820"/>
    <lineage>
        <taxon>Bacteria</taxon>
        <taxon>Bacillati</taxon>
        <taxon>Bacillota</taxon>
        <taxon>Bacilli</taxon>
        <taxon>Bacillales</taxon>
        <taxon>Paenibacillaceae</taxon>
        <taxon>Paenibacillus</taxon>
    </lineage>
</organism>
<evidence type="ECO:0000256" key="7">
    <source>
        <dbReference type="PIRNR" id="PIRNR000077"/>
    </source>
</evidence>
<dbReference type="InterPro" id="IPR005746">
    <property type="entry name" value="Thioredoxin"/>
</dbReference>
<dbReference type="PANTHER" id="PTHR45663">
    <property type="entry name" value="GEO12009P1"/>
    <property type="match status" value="1"/>
</dbReference>
<dbReference type="InterPro" id="IPR013766">
    <property type="entry name" value="Thioredoxin_domain"/>
</dbReference>
<dbReference type="CDD" id="cd02947">
    <property type="entry name" value="TRX_family"/>
    <property type="match status" value="1"/>
</dbReference>
<dbReference type="PIRSF" id="PIRSF000077">
    <property type="entry name" value="Thioredoxin"/>
    <property type="match status" value="1"/>
</dbReference>
<keyword evidence="5 8" id="KW-1015">Disulfide bond</keyword>
<sequence length="105" mass="11452">MSLQTVSTSAFRSAVRQKDVVLVSFSTKWCPPCKVLRPILEELGNEKGSSLSVLQVDCDASPELAARYGIMSTPTVIVFHQGEPVNKLVGLRPKKAYEAALARYA</sequence>
<reference evidence="10" key="1">
    <citation type="submission" date="2016-08" db="EMBL/GenBank/DDBJ databases">
        <title>Complete Genome Seqeunce of Paenibacillus sp. nov. IHBB 9852 from high altitute lake of Indian trans-Himalayas.</title>
        <authorList>
            <person name="Kiran S."/>
            <person name="Swarnkar M.K."/>
            <person name="Rana A."/>
            <person name="Tewari R."/>
            <person name="Gulati A."/>
        </authorList>
    </citation>
    <scope>NUCLEOTIDE SEQUENCE [LARGE SCALE GENOMIC DNA]</scope>
    <source>
        <strain evidence="10">IHBB 9852</strain>
    </source>
</reference>
<dbReference type="PANTHER" id="PTHR45663:SF11">
    <property type="entry name" value="GEO12009P1"/>
    <property type="match status" value="1"/>
</dbReference>
<dbReference type="Proteomes" id="UP000189059">
    <property type="component" value="Unassembled WGS sequence"/>
</dbReference>
<reference evidence="11 12" key="2">
    <citation type="submission" date="2016-12" db="EMBL/GenBank/DDBJ databases">
        <title>Genome sequencing and description of Paenibacillus sp. nov. from high altitude lake in the Indian Trans- Himalayas.</title>
        <authorList>
            <person name="Kiran S."/>
            <person name="Swarnkar M.K."/>
            <person name="Rana A."/>
            <person name="Tewari R."/>
            <person name="Gulati A."/>
        </authorList>
    </citation>
    <scope>NUCLEOTIDE SEQUENCE [LARGE SCALE GENOMIC DNA]</scope>
    <source>
        <strain evidence="11 12">IHBB 9951</strain>
    </source>
</reference>
<dbReference type="GO" id="GO:0015035">
    <property type="term" value="F:protein-disulfide reductase activity"/>
    <property type="evidence" value="ECO:0007669"/>
    <property type="project" value="InterPro"/>
</dbReference>
<feature type="disulfide bond" description="Redox-active" evidence="8">
    <location>
        <begin position="30"/>
        <end position="33"/>
    </location>
</feature>
<evidence type="ECO:0000256" key="3">
    <source>
        <dbReference type="ARBA" id="ARBA00022448"/>
    </source>
</evidence>
<dbReference type="EMBL" id="MRVI01000002">
    <property type="protein sequence ID" value="OOC58465.1"/>
    <property type="molecule type" value="Genomic_DNA"/>
</dbReference>
<accession>A0A1B2DXZ2</accession>
<keyword evidence="3" id="KW-0813">Transport</keyword>
<evidence type="ECO:0000256" key="6">
    <source>
        <dbReference type="ARBA" id="ARBA00023284"/>
    </source>
</evidence>
<evidence type="ECO:0000256" key="8">
    <source>
        <dbReference type="PIRSR" id="PIRSR000077-4"/>
    </source>
</evidence>
<dbReference type="InterPro" id="IPR036249">
    <property type="entry name" value="Thioredoxin-like_sf"/>
</dbReference>
<proteinExistence type="inferred from homology"/>
<dbReference type="GO" id="GO:0005737">
    <property type="term" value="C:cytoplasm"/>
    <property type="evidence" value="ECO:0007669"/>
    <property type="project" value="TreeGrafter"/>
</dbReference>
<dbReference type="Pfam" id="PF00085">
    <property type="entry name" value="Thioredoxin"/>
    <property type="match status" value="1"/>
</dbReference>
<dbReference type="PROSITE" id="PS00194">
    <property type="entry name" value="THIOREDOXIN_1"/>
    <property type="match status" value="1"/>
</dbReference>
<gene>
    <name evidence="11" type="ORF">BBD40_22410</name>
    <name evidence="10" type="ORF">BBD41_08180</name>
</gene>
<evidence type="ECO:0000313" key="11">
    <source>
        <dbReference type="EMBL" id="OOC58465.1"/>
    </source>
</evidence>
<feature type="domain" description="Thioredoxin" evidence="9">
    <location>
        <begin position="1"/>
        <end position="105"/>
    </location>
</feature>
<keyword evidence="12" id="KW-1185">Reference proteome</keyword>
<evidence type="ECO:0000256" key="4">
    <source>
        <dbReference type="ARBA" id="ARBA00022982"/>
    </source>
</evidence>
<dbReference type="InterPro" id="IPR017937">
    <property type="entry name" value="Thioredoxin_CS"/>
</dbReference>
<evidence type="ECO:0000313" key="12">
    <source>
        <dbReference type="Proteomes" id="UP000189059"/>
    </source>
</evidence>
<evidence type="ECO:0000313" key="10">
    <source>
        <dbReference type="EMBL" id="ANY72561.1"/>
    </source>
</evidence>
<dbReference type="SUPFAM" id="SSF52833">
    <property type="entry name" value="Thioredoxin-like"/>
    <property type="match status" value="1"/>
</dbReference>
<evidence type="ECO:0000256" key="1">
    <source>
        <dbReference type="ARBA" id="ARBA00008987"/>
    </source>
</evidence>
<dbReference type="Gene3D" id="3.40.30.10">
    <property type="entry name" value="Glutaredoxin"/>
    <property type="match status" value="1"/>
</dbReference>
<comment type="similarity">
    <text evidence="1 7">Belongs to the thioredoxin family.</text>
</comment>
<dbReference type="OrthoDB" id="9790390at2"/>
<evidence type="ECO:0000259" key="9">
    <source>
        <dbReference type="PROSITE" id="PS51352"/>
    </source>
</evidence>
<keyword evidence="6 8" id="KW-0676">Redox-active center</keyword>
<dbReference type="RefSeq" id="WP_077569379.1">
    <property type="nucleotide sequence ID" value="NZ_CP016809.1"/>
</dbReference>
<dbReference type="KEGG" id="pib:BBD41_08180"/>
<protein>
    <recommendedName>
        <fullName evidence="2 7">Thioredoxin</fullName>
    </recommendedName>
</protein>
<name>A0A1B2DXZ2_9BACL</name>
<keyword evidence="4" id="KW-0249">Electron transport</keyword>